<feature type="transmembrane region" description="Helical" evidence="7">
    <location>
        <begin position="305"/>
        <end position="325"/>
    </location>
</feature>
<feature type="transmembrane region" description="Helical" evidence="7">
    <location>
        <begin position="189"/>
        <end position="208"/>
    </location>
</feature>
<dbReference type="PANTHER" id="PTHR30250:SF26">
    <property type="entry name" value="PSMA PROTEIN"/>
    <property type="match status" value="1"/>
</dbReference>
<sequence>MTSRSPVAAEETPPDRGPTPSSRALLTSGLAANGTALGLSALVVALTALVLGAEGRGQIAVATVIASYTVVAVGLSLESGILHFGRSPDVGSSRRFRRRVALLVLATFAAAVAVLAVAAVLAVRPSLPVAVIAVFAIGYAAPIVVVPATAFDRLDGRHHAATWRPVWVLVAQQLGGGAGLLVAADVTGFLLGGGLAGLGATALTLFLHRRGTTLAAGGDSATLPGDRELISYSVAGHGGVVLHLFALRAPLIVLSAVVGASAAGQFSIATSLAEISLIVSQSQLGRVLAAATAAPSDFTVLRRELLLGAVLCALLGCGLAVVARLAPVFLGPEFSGVFWPTVVLLPGMVALGAWRLATNDLAARGRPGARTVSAAVGAIVVAGGLAVLVAPFGLLGAAAAASVGFAVMALVLRLLLLRARPTEEIA</sequence>
<dbReference type="PANTHER" id="PTHR30250">
    <property type="entry name" value="PST FAMILY PREDICTED COLANIC ACID TRANSPORTER"/>
    <property type="match status" value="1"/>
</dbReference>
<keyword evidence="5 7" id="KW-0472">Membrane</keyword>
<protein>
    <recommendedName>
        <fullName evidence="10">Polysaccharide biosynthesis protein</fullName>
    </recommendedName>
</protein>
<name>A0ABU8MID7_9PSEU</name>
<evidence type="ECO:0000256" key="4">
    <source>
        <dbReference type="ARBA" id="ARBA00022989"/>
    </source>
</evidence>
<feature type="region of interest" description="Disordered" evidence="6">
    <location>
        <begin position="1"/>
        <end position="21"/>
    </location>
</feature>
<feature type="transmembrane region" description="Helical" evidence="7">
    <location>
        <begin position="395"/>
        <end position="416"/>
    </location>
</feature>
<keyword evidence="9" id="KW-1185">Reference proteome</keyword>
<evidence type="ECO:0000256" key="7">
    <source>
        <dbReference type="SAM" id="Phobius"/>
    </source>
</evidence>
<accession>A0ABU8MID7</accession>
<dbReference type="InterPro" id="IPR050833">
    <property type="entry name" value="Poly_Biosynth_Transport"/>
</dbReference>
<evidence type="ECO:0000256" key="6">
    <source>
        <dbReference type="SAM" id="MobiDB-lite"/>
    </source>
</evidence>
<dbReference type="RefSeq" id="WP_337693039.1">
    <property type="nucleotide sequence ID" value="NZ_JBBEGN010000001.1"/>
</dbReference>
<evidence type="ECO:0000313" key="9">
    <source>
        <dbReference type="Proteomes" id="UP001385809"/>
    </source>
</evidence>
<comment type="subcellular location">
    <subcellularLocation>
        <location evidence="1">Cell membrane</location>
        <topology evidence="1">Multi-pass membrane protein</topology>
    </subcellularLocation>
</comment>
<feature type="transmembrane region" description="Helical" evidence="7">
    <location>
        <begin position="369"/>
        <end position="389"/>
    </location>
</feature>
<reference evidence="8 9" key="1">
    <citation type="submission" date="2024-03" db="EMBL/GenBank/DDBJ databases">
        <title>Actinomycetospora sp. OC33-EN08, a novel actinomycete isolated from wild orchid (Aerides multiflora).</title>
        <authorList>
            <person name="Suriyachadkun C."/>
        </authorList>
    </citation>
    <scope>NUCLEOTIDE SEQUENCE [LARGE SCALE GENOMIC DNA]</scope>
    <source>
        <strain evidence="8 9">OC33-EN08</strain>
    </source>
</reference>
<keyword evidence="4 7" id="KW-1133">Transmembrane helix</keyword>
<feature type="transmembrane region" description="Helical" evidence="7">
    <location>
        <begin position="129"/>
        <end position="151"/>
    </location>
</feature>
<feature type="transmembrane region" description="Helical" evidence="7">
    <location>
        <begin position="100"/>
        <end position="123"/>
    </location>
</feature>
<comment type="caution">
    <text evidence="8">The sequence shown here is derived from an EMBL/GenBank/DDBJ whole genome shotgun (WGS) entry which is preliminary data.</text>
</comment>
<dbReference type="Proteomes" id="UP001385809">
    <property type="component" value="Unassembled WGS sequence"/>
</dbReference>
<proteinExistence type="predicted"/>
<gene>
    <name evidence="8" type="ORF">WCD74_01475</name>
</gene>
<evidence type="ECO:0000313" key="8">
    <source>
        <dbReference type="EMBL" id="MEJ2866415.1"/>
    </source>
</evidence>
<feature type="transmembrane region" description="Helical" evidence="7">
    <location>
        <begin position="59"/>
        <end position="79"/>
    </location>
</feature>
<evidence type="ECO:0000256" key="5">
    <source>
        <dbReference type="ARBA" id="ARBA00023136"/>
    </source>
</evidence>
<evidence type="ECO:0000256" key="3">
    <source>
        <dbReference type="ARBA" id="ARBA00022692"/>
    </source>
</evidence>
<evidence type="ECO:0000256" key="1">
    <source>
        <dbReference type="ARBA" id="ARBA00004651"/>
    </source>
</evidence>
<keyword evidence="2" id="KW-1003">Cell membrane</keyword>
<keyword evidence="3 7" id="KW-0812">Transmembrane</keyword>
<feature type="transmembrane region" description="Helical" evidence="7">
    <location>
        <begin position="337"/>
        <end position="357"/>
    </location>
</feature>
<dbReference type="EMBL" id="JBBEGN010000001">
    <property type="protein sequence ID" value="MEJ2866415.1"/>
    <property type="molecule type" value="Genomic_DNA"/>
</dbReference>
<organism evidence="8 9">
    <name type="scientific">Actinomycetospora aurantiaca</name>
    <dbReference type="NCBI Taxonomy" id="3129233"/>
    <lineage>
        <taxon>Bacteria</taxon>
        <taxon>Bacillati</taxon>
        <taxon>Actinomycetota</taxon>
        <taxon>Actinomycetes</taxon>
        <taxon>Pseudonocardiales</taxon>
        <taxon>Pseudonocardiaceae</taxon>
        <taxon>Actinomycetospora</taxon>
    </lineage>
</organism>
<feature type="transmembrane region" description="Helical" evidence="7">
    <location>
        <begin position="30"/>
        <end position="53"/>
    </location>
</feature>
<evidence type="ECO:0000256" key="2">
    <source>
        <dbReference type="ARBA" id="ARBA00022475"/>
    </source>
</evidence>
<evidence type="ECO:0008006" key="10">
    <source>
        <dbReference type="Google" id="ProtNLM"/>
    </source>
</evidence>